<dbReference type="OrthoDB" id="307860at2"/>
<dbReference type="PATRIC" id="fig|1045858.4.peg.1205"/>
<accession>G0EN67</accession>
<evidence type="ECO:0000313" key="3">
    <source>
        <dbReference type="Proteomes" id="UP000008522"/>
    </source>
</evidence>
<proteinExistence type="predicted"/>
<name>G0EN67_BRAIP</name>
<feature type="transmembrane region" description="Helical" evidence="1">
    <location>
        <begin position="6"/>
        <end position="22"/>
    </location>
</feature>
<organism evidence="2 3">
    <name type="scientific">Brachyspira intermedia (strain ATCC 51140 / PWS/A)</name>
    <name type="common">Serpulina intermedia</name>
    <dbReference type="NCBI Taxonomy" id="1045858"/>
    <lineage>
        <taxon>Bacteria</taxon>
        <taxon>Pseudomonadati</taxon>
        <taxon>Spirochaetota</taxon>
        <taxon>Spirochaetia</taxon>
        <taxon>Brachyspirales</taxon>
        <taxon>Brachyspiraceae</taxon>
        <taxon>Brachyspira</taxon>
    </lineage>
</organism>
<evidence type="ECO:0000313" key="2">
    <source>
        <dbReference type="EMBL" id="AEM21826.1"/>
    </source>
</evidence>
<keyword evidence="1" id="KW-1133">Transmembrane helix</keyword>
<dbReference type="AlphaFoldDB" id="G0EN67"/>
<dbReference type="RefSeq" id="WP_014487657.1">
    <property type="nucleotide sequence ID" value="NC_017243.1"/>
</dbReference>
<dbReference type="GeneID" id="44969750"/>
<dbReference type="EMBL" id="CP002874">
    <property type="protein sequence ID" value="AEM21826.1"/>
    <property type="molecule type" value="Genomic_DNA"/>
</dbReference>
<keyword evidence="3" id="KW-1185">Reference proteome</keyword>
<sequence>MKKIIPTIITIVVASIITYLLISKDRPYEELYTIGNDAVSSVNKVTGLKVHPKVDDIEEGDIKILNFYDVDDVLSYSVKYANYLWKNEGYYITTNYYFGKQPDGKIELAKNSSENGRVIRINVECNTNNSFTVILSLLNGSLIMRNTNEMNTNNINTNELNAVNTNN</sequence>
<keyword evidence="1" id="KW-0812">Transmembrane</keyword>
<evidence type="ECO:0000256" key="1">
    <source>
        <dbReference type="SAM" id="Phobius"/>
    </source>
</evidence>
<protein>
    <submittedName>
        <fullName evidence="2">Uncharacterized protein</fullName>
    </submittedName>
</protein>
<reference evidence="2 3" key="1">
    <citation type="journal article" date="2011" name="BMC Genomics">
        <title>Complete genome sequence of Brachyspira intermedia reveals unique genomic features in Brachyspira species and phage-mediated horizontal gene transfer.</title>
        <authorList>
            <person name="Hafstrom T."/>
            <person name="Jansson D.S."/>
            <person name="Segerman B."/>
        </authorList>
    </citation>
    <scope>NUCLEOTIDE SEQUENCE [LARGE SCALE GENOMIC DNA]</scope>
    <source>
        <strain evidence="3">ATCC 51140 / PWS/A</strain>
    </source>
</reference>
<keyword evidence="1" id="KW-0472">Membrane</keyword>
<dbReference type="HOGENOM" id="CLU_1599562_0_0_12"/>
<gene>
    <name evidence="2" type="ordered locus">Bint_1205</name>
</gene>
<dbReference type="Proteomes" id="UP000008522">
    <property type="component" value="Chromosome"/>
</dbReference>
<dbReference type="KEGG" id="bip:Bint_1205"/>